<dbReference type="Pfam" id="PF11776">
    <property type="entry name" value="RcnB"/>
    <property type="match status" value="1"/>
</dbReference>
<sequence length="156" mass="17232">MQACPVAQRLAGRRHPLFRGHPMQSTRLLAGLGLVFCLGSAVLALPVQAHSDSRLRDDDRSHASRDYSRPPADFGPLRESIHAKRHEIGRGSAVPAHVKIVKGKRLPAGWGSRLSAKQSRHLPQYRGYEWRRVGSSLVLVDSRSGIVHDVLRGVLD</sequence>
<name>C1DK62_AZOVD</name>
<keyword evidence="3" id="KW-1185">Reference proteome</keyword>
<gene>
    <name evidence="2" type="ordered locus">Avin_48670</name>
</gene>
<dbReference type="HOGENOM" id="CLU_131505_1_0_6"/>
<protein>
    <recommendedName>
        <fullName evidence="4">Integral membrane protein</fullName>
    </recommendedName>
</protein>
<dbReference type="Gene3D" id="3.10.450.160">
    <property type="entry name" value="inner membrane protein cigr"/>
    <property type="match status" value="1"/>
</dbReference>
<dbReference type="Proteomes" id="UP000002424">
    <property type="component" value="Chromosome"/>
</dbReference>
<dbReference type="eggNOG" id="ENOG50349EG">
    <property type="taxonomic scope" value="Bacteria"/>
</dbReference>
<evidence type="ECO:0008006" key="4">
    <source>
        <dbReference type="Google" id="ProtNLM"/>
    </source>
</evidence>
<evidence type="ECO:0000313" key="2">
    <source>
        <dbReference type="EMBL" id="ACO80967.1"/>
    </source>
</evidence>
<dbReference type="EMBL" id="CP001157">
    <property type="protein sequence ID" value="ACO80967.1"/>
    <property type="molecule type" value="Genomic_DNA"/>
</dbReference>
<evidence type="ECO:0000313" key="3">
    <source>
        <dbReference type="Proteomes" id="UP000002424"/>
    </source>
</evidence>
<dbReference type="STRING" id="322710.Avin_48670"/>
<accession>C1DK62</accession>
<organism evidence="2 3">
    <name type="scientific">Azotobacter vinelandii (strain DJ / ATCC BAA-1303)</name>
    <dbReference type="NCBI Taxonomy" id="322710"/>
    <lineage>
        <taxon>Bacteria</taxon>
        <taxon>Pseudomonadati</taxon>
        <taxon>Pseudomonadota</taxon>
        <taxon>Gammaproteobacteria</taxon>
        <taxon>Pseudomonadales</taxon>
        <taxon>Pseudomonadaceae</taxon>
        <taxon>Azotobacter</taxon>
    </lineage>
</organism>
<feature type="compositionally biased region" description="Basic and acidic residues" evidence="1">
    <location>
        <begin position="53"/>
        <end position="68"/>
    </location>
</feature>
<dbReference type="AlphaFoldDB" id="C1DK62"/>
<reference evidence="2 3" key="1">
    <citation type="journal article" date="2009" name="J. Bacteriol.">
        <title>Genome sequence of Azotobacter vinelandii, an obligate aerobe specialized to support diverse anaerobic metabolic processes.</title>
        <authorList>
            <person name="Setubal J.C."/>
            <person name="dos Santos P."/>
            <person name="Goldman B.S."/>
            <person name="Ertesvag H."/>
            <person name="Espin G."/>
            <person name="Rubio L.M."/>
            <person name="Valla S."/>
            <person name="Almeida N.F."/>
            <person name="Balasubramanian D."/>
            <person name="Cromes L."/>
            <person name="Curatti L."/>
            <person name="Du Z."/>
            <person name="Godsy E."/>
            <person name="Goodner B."/>
            <person name="Hellner-Burris K."/>
            <person name="Hernandez J.A."/>
            <person name="Houmiel K."/>
            <person name="Imperial J."/>
            <person name="Kennedy C."/>
            <person name="Larson T.J."/>
            <person name="Latreille P."/>
            <person name="Ligon L.S."/>
            <person name="Lu J."/>
            <person name="Maerk M."/>
            <person name="Miller N.M."/>
            <person name="Norton S."/>
            <person name="O'Carroll I.P."/>
            <person name="Paulsen I."/>
            <person name="Raulfs E.C."/>
            <person name="Roemer R."/>
            <person name="Rosser J."/>
            <person name="Segura D."/>
            <person name="Slater S."/>
            <person name="Stricklin S.L."/>
            <person name="Studholme D.J."/>
            <person name="Sun J."/>
            <person name="Viana C.J."/>
            <person name="Wallin E."/>
            <person name="Wang B."/>
            <person name="Wheeler C."/>
            <person name="Zhu H."/>
            <person name="Dean D.R."/>
            <person name="Dixon R."/>
            <person name="Wood D."/>
        </authorList>
    </citation>
    <scope>NUCLEOTIDE SEQUENCE [LARGE SCALE GENOMIC DNA]</scope>
    <source>
        <strain evidence="3">DJ / ATCC BAA-1303</strain>
    </source>
</reference>
<feature type="region of interest" description="Disordered" evidence="1">
    <location>
        <begin position="53"/>
        <end position="76"/>
    </location>
</feature>
<dbReference type="KEGG" id="avn:Avin_48670"/>
<dbReference type="EnsemblBacteria" id="ACO80967">
    <property type="protein sequence ID" value="ACO80967"/>
    <property type="gene ID" value="Avin_48670"/>
</dbReference>
<dbReference type="InterPro" id="IPR024572">
    <property type="entry name" value="RcnB"/>
</dbReference>
<proteinExistence type="predicted"/>
<evidence type="ECO:0000256" key="1">
    <source>
        <dbReference type="SAM" id="MobiDB-lite"/>
    </source>
</evidence>
<dbReference type="OrthoDB" id="6433631at2"/>